<dbReference type="AlphaFoldDB" id="A0A371JXC1"/>
<comment type="caution">
    <text evidence="1">The sequence shown here is derived from an EMBL/GenBank/DDBJ whole genome shotgun (WGS) entry which is preliminary data.</text>
</comment>
<accession>A0A371JXC1</accession>
<protein>
    <submittedName>
        <fullName evidence="1">Uncharacterized protein</fullName>
    </submittedName>
</protein>
<reference evidence="1 2" key="1">
    <citation type="submission" date="2018-08" db="EMBL/GenBank/DDBJ databases">
        <title>Lysobacter sp. zong2l5, whole genome shotgun sequence.</title>
        <authorList>
            <person name="Zhang X."/>
            <person name="Feng G."/>
            <person name="Zhu H."/>
        </authorList>
    </citation>
    <scope>NUCLEOTIDE SEQUENCE [LARGE SCALE GENOMIC DNA]</scope>
    <source>
        <strain evidence="2">zong2l5</strain>
    </source>
</reference>
<organism evidence="1 2">
    <name type="scientific">Lysobacter silvisoli</name>
    <dbReference type="NCBI Taxonomy" id="2293254"/>
    <lineage>
        <taxon>Bacteria</taxon>
        <taxon>Pseudomonadati</taxon>
        <taxon>Pseudomonadota</taxon>
        <taxon>Gammaproteobacteria</taxon>
        <taxon>Lysobacterales</taxon>
        <taxon>Lysobacteraceae</taxon>
        <taxon>Lysobacter</taxon>
    </lineage>
</organism>
<proteinExistence type="predicted"/>
<keyword evidence="2" id="KW-1185">Reference proteome</keyword>
<sequence length="749" mass="82640">MAYFSLNAPVIIQRYPFDYHSHFGGILPVEKRSAKSVGYKLSYTLAGQSAVTVEVAKDRQLSLVGLVGGDGKYASEAGVVALFDRALQMMIEGNPLNALAAKANKAQYERGECAAENIYIACVVLAQRWALSDWIVEASATSPELYEEIRTQLPTRIRPDPSGPYNPALIAILRYFNNKIYSASKYTPFDDCYKTRSSLMKALLRDPLTRDLYPQWMVSTYAYLRQEGIRGIQAAIGADEIELADAIAQSFNALDGSDPSFYRLLVHTSAGYMPDKALMKELMEKVLPVLVAPGPSTIVGVDLLGTETKVYDYPAFFSFLYDNRTALATRFGSGPDARAAQMVCHIHCGEGASSNTDNRSMIGYYYANAVEPPDAGFYRAYSAYIARCLATCQGRREEDPRGPWGAGRRKGSGVAGLFDELFRNDSLTYGGCRMRRFDINSQQSIATVAYNGKRSMMAMNESLSQFTDLKEPQTWYQQLTALNQYSFRLGHAFYYRNYMAARFPLLAFDTNLGSNAITGASGLFDSVEGYRINRGFRHLDGYIDTDVLQQAGDAVAYLGTDALAEAQVEQFIAIANSQPTLPQVLANDDNTGWIQGQLLTAMAPVCTPSNIGNYYKQYCALVELIAGQSTVKALWFDALARTFAVFQNWRNYLLGADGQGVEHTDVQDEFLRMVILVAYQLLPSGQSVVVNTYLTTVQQLIVAVATDYWCATISSAKPAPPNATPLYFFDGYKAPASVVTLSRPKPAKT</sequence>
<dbReference type="Proteomes" id="UP000264492">
    <property type="component" value="Unassembled WGS sequence"/>
</dbReference>
<evidence type="ECO:0000313" key="2">
    <source>
        <dbReference type="Proteomes" id="UP000264492"/>
    </source>
</evidence>
<dbReference type="OrthoDB" id="6774852at2"/>
<dbReference type="RefSeq" id="WP_115861653.1">
    <property type="nucleotide sequence ID" value="NZ_QTSU01000004.1"/>
</dbReference>
<evidence type="ECO:0000313" key="1">
    <source>
        <dbReference type="EMBL" id="RDZ26300.1"/>
    </source>
</evidence>
<gene>
    <name evidence="1" type="ORF">DX914_18725</name>
</gene>
<dbReference type="EMBL" id="QTSU01000004">
    <property type="protein sequence ID" value="RDZ26300.1"/>
    <property type="molecule type" value="Genomic_DNA"/>
</dbReference>
<name>A0A371JXC1_9GAMM</name>